<dbReference type="Pfam" id="PF13408">
    <property type="entry name" value="Zn_ribbon_recom"/>
    <property type="match status" value="1"/>
</dbReference>
<accession>A0A6J4QD87</accession>
<protein>
    <recommendedName>
        <fullName evidence="7">Recombinase domain-containing protein</fullName>
    </recommendedName>
</protein>
<reference evidence="6" key="1">
    <citation type="submission" date="2020-02" db="EMBL/GenBank/DDBJ databases">
        <authorList>
            <person name="Meier V. D."/>
        </authorList>
    </citation>
    <scope>NUCLEOTIDE SEQUENCE</scope>
    <source>
        <strain evidence="6">AVDCRST_MAG22</strain>
    </source>
</reference>
<sequence length="408" mass="45960">MDTVRRMFRMVAAGTTLHGVKKAFEREGVPTPGGQERWQVPSMHRMILNDAYRSHERDDLLELVSRGSLTPQVLAGLDPSQRYGVWWYGVHRVTLTPMGKRRRKWSKNPEKDWVVVPVPDARIPRETVDTAGDALKKSYRPREKSKHAYELGGMLRCSCCGLRMTGYSTGTGYRYYQCQNRRKHGKDAFPNGAARRADQIERDVMCHVQVFVSDREKLRARIDEAIAREAKIVGSPDAEAKSLEGEIERCRKKRAAYQDQQAAGLMTLEELGEKLRHLEGRRAAAERGLADLRRGQSRVEELEANKRALLEAYGKGLLLGIDLFPPPMRRALYEMLGLRVLVSPSGMRIGYTVDAHVIKTTKEIEAYAERFLKAQAEGIPLDGGGLVEAWRVAVSPTSTDKVMAEVAT</sequence>
<dbReference type="Pfam" id="PF07508">
    <property type="entry name" value="Recombinase"/>
    <property type="match status" value="1"/>
</dbReference>
<evidence type="ECO:0000259" key="5">
    <source>
        <dbReference type="Pfam" id="PF13408"/>
    </source>
</evidence>
<dbReference type="InterPro" id="IPR025827">
    <property type="entry name" value="Zn_ribbon_recom_dom"/>
</dbReference>
<evidence type="ECO:0000256" key="2">
    <source>
        <dbReference type="ARBA" id="ARBA00023172"/>
    </source>
</evidence>
<dbReference type="AlphaFoldDB" id="A0A6J4QD87"/>
<feature type="coiled-coil region" evidence="3">
    <location>
        <begin position="240"/>
        <end position="312"/>
    </location>
</feature>
<dbReference type="InterPro" id="IPR011109">
    <property type="entry name" value="DNA_bind_recombinase_dom"/>
</dbReference>
<evidence type="ECO:0000256" key="1">
    <source>
        <dbReference type="ARBA" id="ARBA00023125"/>
    </source>
</evidence>
<name>A0A6J4QD87_9ACTN</name>
<evidence type="ECO:0000313" key="6">
    <source>
        <dbReference type="EMBL" id="CAA9438579.1"/>
    </source>
</evidence>
<dbReference type="GO" id="GO:0000150">
    <property type="term" value="F:DNA strand exchange activity"/>
    <property type="evidence" value="ECO:0007669"/>
    <property type="project" value="InterPro"/>
</dbReference>
<dbReference type="GO" id="GO:0003677">
    <property type="term" value="F:DNA binding"/>
    <property type="evidence" value="ECO:0007669"/>
    <property type="project" value="UniProtKB-KW"/>
</dbReference>
<feature type="domain" description="Recombinase" evidence="4">
    <location>
        <begin position="3"/>
        <end position="130"/>
    </location>
</feature>
<evidence type="ECO:0000256" key="3">
    <source>
        <dbReference type="SAM" id="Coils"/>
    </source>
</evidence>
<dbReference type="InterPro" id="IPR050639">
    <property type="entry name" value="SSR_resolvase"/>
</dbReference>
<keyword evidence="1" id="KW-0238">DNA-binding</keyword>
<evidence type="ECO:0000259" key="4">
    <source>
        <dbReference type="Pfam" id="PF07508"/>
    </source>
</evidence>
<proteinExistence type="predicted"/>
<organism evidence="6">
    <name type="scientific">uncultured Rubrobacteraceae bacterium</name>
    <dbReference type="NCBI Taxonomy" id="349277"/>
    <lineage>
        <taxon>Bacteria</taxon>
        <taxon>Bacillati</taxon>
        <taxon>Actinomycetota</taxon>
        <taxon>Rubrobacteria</taxon>
        <taxon>Rubrobacterales</taxon>
        <taxon>Rubrobacteraceae</taxon>
        <taxon>environmental samples</taxon>
    </lineage>
</organism>
<keyword evidence="2" id="KW-0233">DNA recombination</keyword>
<dbReference type="PANTHER" id="PTHR30461">
    <property type="entry name" value="DNA-INVERTASE FROM LAMBDOID PROPHAGE"/>
    <property type="match status" value="1"/>
</dbReference>
<dbReference type="EMBL" id="CADCUV010000186">
    <property type="protein sequence ID" value="CAA9438579.1"/>
    <property type="molecule type" value="Genomic_DNA"/>
</dbReference>
<evidence type="ECO:0008006" key="7">
    <source>
        <dbReference type="Google" id="ProtNLM"/>
    </source>
</evidence>
<feature type="domain" description="Recombinase zinc beta ribbon" evidence="5">
    <location>
        <begin position="151"/>
        <end position="205"/>
    </location>
</feature>
<dbReference type="PANTHER" id="PTHR30461:SF2">
    <property type="entry name" value="SERINE RECOMBINASE PINE-RELATED"/>
    <property type="match status" value="1"/>
</dbReference>
<keyword evidence="3" id="KW-0175">Coiled coil</keyword>
<gene>
    <name evidence="6" type="ORF">AVDCRST_MAG22-3876</name>
</gene>